<evidence type="ECO:0000313" key="2">
    <source>
        <dbReference type="Proteomes" id="UP000298714"/>
    </source>
</evidence>
<proteinExistence type="predicted"/>
<dbReference type="KEGG" id="hgn:E6W36_04225"/>
<sequence>MAWRTVATVWAAVRRDARESLFAAGRESAAVRTRVTIRRRDDVALDWRLVWGARTIAVRGWDLPAERPDLMTILGEEETP</sequence>
<dbReference type="Gene3D" id="2.40.10.270">
    <property type="entry name" value="Bacteriophage SPP1 head-tail adaptor protein"/>
    <property type="match status" value="1"/>
</dbReference>
<dbReference type="InterPro" id="IPR008767">
    <property type="entry name" value="Phage_SPP1_head-tail_adaptor"/>
</dbReference>
<name>A0A4D7C5T3_9SPHN</name>
<dbReference type="InterPro" id="IPR038666">
    <property type="entry name" value="SSP1_head-tail_sf"/>
</dbReference>
<gene>
    <name evidence="1" type="ORF">E6W36_04225</name>
</gene>
<dbReference type="AlphaFoldDB" id="A0A4D7C5T3"/>
<keyword evidence="2" id="KW-1185">Reference proteome</keyword>
<dbReference type="Pfam" id="PF05521">
    <property type="entry name" value="Phage_HCP"/>
    <property type="match status" value="1"/>
</dbReference>
<dbReference type="Proteomes" id="UP000298714">
    <property type="component" value="Chromosome"/>
</dbReference>
<accession>A0A4D7C5T3</accession>
<evidence type="ECO:0008006" key="3">
    <source>
        <dbReference type="Google" id="ProtNLM"/>
    </source>
</evidence>
<reference evidence="2" key="1">
    <citation type="submission" date="2019-04" db="EMBL/GenBank/DDBJ databases">
        <title>Complete genome sequence of Sphingomonas sp. W1-2-3.</title>
        <authorList>
            <person name="Im W.T."/>
        </authorList>
    </citation>
    <scope>NUCLEOTIDE SEQUENCE [LARGE SCALE GENOMIC DNA]</scope>
    <source>
        <strain evidence="2">W1-2-3</strain>
    </source>
</reference>
<dbReference type="EMBL" id="CP039704">
    <property type="protein sequence ID" value="QCI79070.1"/>
    <property type="molecule type" value="Genomic_DNA"/>
</dbReference>
<organism evidence="1 2">
    <name type="scientific">Hankyongella ginsenosidimutans</name>
    <dbReference type="NCBI Taxonomy" id="1763828"/>
    <lineage>
        <taxon>Bacteria</taxon>
        <taxon>Pseudomonadati</taxon>
        <taxon>Pseudomonadota</taxon>
        <taxon>Alphaproteobacteria</taxon>
        <taxon>Sphingomonadales</taxon>
        <taxon>Sphingomonadaceae</taxon>
        <taxon>Hankyongella</taxon>
    </lineage>
</organism>
<evidence type="ECO:0000313" key="1">
    <source>
        <dbReference type="EMBL" id="QCI79070.1"/>
    </source>
</evidence>
<protein>
    <recommendedName>
        <fullName evidence="3">Head-tail adaptor protein</fullName>
    </recommendedName>
</protein>